<evidence type="ECO:0000256" key="2">
    <source>
        <dbReference type="ARBA" id="ARBA00022723"/>
    </source>
</evidence>
<dbReference type="PROSITE" id="PS51669">
    <property type="entry name" value="4FE4S_MOW_BIS_MGD"/>
    <property type="match status" value="1"/>
</dbReference>
<dbReference type="InterPro" id="IPR050612">
    <property type="entry name" value="Prok_Mopterin_Oxidored"/>
</dbReference>
<dbReference type="GO" id="GO:0016491">
    <property type="term" value="F:oxidoreductase activity"/>
    <property type="evidence" value="ECO:0007669"/>
    <property type="project" value="InterPro"/>
</dbReference>
<dbReference type="OrthoDB" id="7376058at2"/>
<dbReference type="InterPro" id="IPR006656">
    <property type="entry name" value="Mopterin_OxRdtase"/>
</dbReference>
<evidence type="ECO:0000256" key="4">
    <source>
        <dbReference type="ARBA" id="ARBA00023014"/>
    </source>
</evidence>
<dbReference type="InterPro" id="IPR037949">
    <property type="entry name" value="MopB_CT_Acetylene-hydratase"/>
</dbReference>
<evidence type="ECO:0000259" key="5">
    <source>
        <dbReference type="PROSITE" id="PS51669"/>
    </source>
</evidence>
<dbReference type="InterPro" id="IPR006963">
    <property type="entry name" value="Mopterin_OxRdtase_4Fe-4S_dom"/>
</dbReference>
<dbReference type="Gene3D" id="2.40.40.20">
    <property type="match status" value="1"/>
</dbReference>
<feature type="domain" description="4Fe-4S Mo/W bis-MGD-type" evidence="5">
    <location>
        <begin position="3"/>
        <end position="62"/>
    </location>
</feature>
<dbReference type="STRING" id="79604.AAY81_09620"/>
<dbReference type="Pfam" id="PF00384">
    <property type="entry name" value="Molybdopterin"/>
    <property type="match status" value="1"/>
</dbReference>
<reference evidence="7" key="1">
    <citation type="submission" date="2016-10" db="EMBL/GenBank/DDBJ databases">
        <authorList>
            <person name="Varghese N."/>
        </authorList>
    </citation>
    <scope>NUCLEOTIDE SEQUENCE [LARGE SCALE GENOMIC DNA]</scope>
    <source>
        <strain evidence="7">DSM 21843</strain>
    </source>
</reference>
<comment type="similarity">
    <text evidence="1">Belongs to the prokaryotic molybdopterin-containing oxidoreductase family.</text>
</comment>
<dbReference type="Gene3D" id="3.40.228.10">
    <property type="entry name" value="Dimethylsulfoxide Reductase, domain 2"/>
    <property type="match status" value="1"/>
</dbReference>
<name>A0A172RZZ3_9ACTN</name>
<evidence type="ECO:0000313" key="7">
    <source>
        <dbReference type="Proteomes" id="UP000182975"/>
    </source>
</evidence>
<keyword evidence="7" id="KW-1185">Reference proteome</keyword>
<evidence type="ECO:0000256" key="3">
    <source>
        <dbReference type="ARBA" id="ARBA00023004"/>
    </source>
</evidence>
<dbReference type="Pfam" id="PF04879">
    <property type="entry name" value="Molybdop_Fe4S4"/>
    <property type="match status" value="1"/>
</dbReference>
<dbReference type="CDD" id="cd02781">
    <property type="entry name" value="MopB_CT_Acetylene-hydratase"/>
    <property type="match status" value="1"/>
</dbReference>
<keyword evidence="4" id="KW-0411">Iron-sulfur</keyword>
<sequence length="740" mass="81542">MTIEMRKGNCSYCGYLCGLNATVENGRIVDIAPDPTRYPYDASISSRCRRWRMNLDDLDAPDRLNYPLRRVGERGSGKFERVTWDEALDDIASRLESLRNEYGARTLASAIAGPHTTYWPLHRFMNQFGSPNNMGIGQICWDPRIFMDAITFGWPTDPDLNDQTQCIMLWATNPAVSDNSLFWSQIKARHAAGVPLVVVDCRATATARQADVHLAPWPGTDPVLALSLLNVIVEEELFDRAFVNTWCVGFSGLCEHVRAYAPERAQALCGVPADDIRKAARLYATHTPGVLLSGRGIDQLGPNAEPTVRSLCLLRAITGNVDRPGACFLHQRSSFRAEAAMERPDLLSEENRAWQLNTTPLQSYSGYNLVNDYAKQFGSSLPERYLSSAHPGMVMRAMVTGEPYPIRALFVMGANPVLTYANTKLVLKALQSLDLCIVVDYRLTPTAQLADYVLPAAGALERPNCQIHGGVADFAYGGAAVIPPLHERRNDYDIMRELALRLGMGAEWPHATLEEELDYLFEPVGITFEQFANEGMFAPAPTFRKHEQRNEHGEPQGFATPSGKVELASSLIEQLGGSAYPQPISQSIPQADLAAGKVVLITGARSQPFWGSSYFHNQDFRQRRPYPRVTMAPTTARALGLVEGDWARLSNKNGSAVFNVAFQDMPEGVASAEYGWWLPEAPPGAPGFSGSLTSNINMLTDNGIEGCEPLIGTWTYNGIEALVEKTSRPIEFDRASSSNA</sequence>
<dbReference type="PATRIC" id="fig|79604.3.peg.1928"/>
<dbReference type="KEGG" id="ddt:AAY81_09620"/>
<dbReference type="GO" id="GO:0051536">
    <property type="term" value="F:iron-sulfur cluster binding"/>
    <property type="evidence" value="ECO:0007669"/>
    <property type="project" value="UniProtKB-KW"/>
</dbReference>
<dbReference type="AlphaFoldDB" id="A0A172RZZ3"/>
<dbReference type="PANTHER" id="PTHR43742:SF6">
    <property type="entry name" value="OXIDOREDUCTASE YYAE-RELATED"/>
    <property type="match status" value="1"/>
</dbReference>
<dbReference type="GO" id="GO:0046872">
    <property type="term" value="F:metal ion binding"/>
    <property type="evidence" value="ECO:0007669"/>
    <property type="project" value="UniProtKB-KW"/>
</dbReference>
<accession>A0A172RZZ3</accession>
<gene>
    <name evidence="6" type="ORF">SAMN02910314_00120</name>
</gene>
<dbReference type="RefSeq" id="WP_066664467.1">
    <property type="nucleotide sequence ID" value="NZ_CP011402.1"/>
</dbReference>
<dbReference type="InterPro" id="IPR006657">
    <property type="entry name" value="MoPterin_dinucl-bd_dom"/>
</dbReference>
<organism evidence="6 7">
    <name type="scientific">Denitrobacterium detoxificans</name>
    <dbReference type="NCBI Taxonomy" id="79604"/>
    <lineage>
        <taxon>Bacteria</taxon>
        <taxon>Bacillati</taxon>
        <taxon>Actinomycetota</taxon>
        <taxon>Coriobacteriia</taxon>
        <taxon>Eggerthellales</taxon>
        <taxon>Eggerthellaceae</taxon>
        <taxon>Denitrobacterium</taxon>
    </lineage>
</organism>
<dbReference type="GO" id="GO:0018818">
    <property type="term" value="F:acetylene hydratase activity"/>
    <property type="evidence" value="ECO:0007669"/>
    <property type="project" value="InterPro"/>
</dbReference>
<dbReference type="Pfam" id="PF01568">
    <property type="entry name" value="Molydop_binding"/>
    <property type="match status" value="1"/>
</dbReference>
<dbReference type="InterPro" id="IPR009010">
    <property type="entry name" value="Asp_de-COase-like_dom_sf"/>
</dbReference>
<dbReference type="Gene3D" id="2.20.25.90">
    <property type="entry name" value="ADC-like domains"/>
    <property type="match status" value="1"/>
</dbReference>
<dbReference type="Proteomes" id="UP000182975">
    <property type="component" value="Unassembled WGS sequence"/>
</dbReference>
<dbReference type="SUPFAM" id="SSF50692">
    <property type="entry name" value="ADC-like"/>
    <property type="match status" value="1"/>
</dbReference>
<evidence type="ECO:0000256" key="1">
    <source>
        <dbReference type="ARBA" id="ARBA00010312"/>
    </source>
</evidence>
<dbReference type="Gene3D" id="3.40.50.740">
    <property type="match status" value="1"/>
</dbReference>
<evidence type="ECO:0000313" key="6">
    <source>
        <dbReference type="EMBL" id="SEO39830.1"/>
    </source>
</evidence>
<dbReference type="SUPFAM" id="SSF53706">
    <property type="entry name" value="Formate dehydrogenase/DMSO reductase, domains 1-3"/>
    <property type="match status" value="1"/>
</dbReference>
<keyword evidence="3" id="KW-0408">Iron</keyword>
<dbReference type="GO" id="GO:0043546">
    <property type="term" value="F:molybdopterin cofactor binding"/>
    <property type="evidence" value="ECO:0007669"/>
    <property type="project" value="InterPro"/>
</dbReference>
<dbReference type="PANTHER" id="PTHR43742">
    <property type="entry name" value="TRIMETHYLAMINE-N-OXIDE REDUCTASE"/>
    <property type="match status" value="1"/>
</dbReference>
<proteinExistence type="inferred from homology"/>
<dbReference type="EMBL" id="FOEC01000001">
    <property type="protein sequence ID" value="SEO39830.1"/>
    <property type="molecule type" value="Genomic_DNA"/>
</dbReference>
<keyword evidence="2" id="KW-0479">Metal-binding</keyword>
<protein>
    <submittedName>
        <fullName evidence="6">Anaerobic selenocysteine-containing dehydrogenase</fullName>
    </submittedName>
</protein>